<evidence type="ECO:0000313" key="6">
    <source>
        <dbReference type="Proteomes" id="UP000000845"/>
    </source>
</evidence>
<evidence type="ECO:0000259" key="4">
    <source>
        <dbReference type="PROSITE" id="PS51186"/>
    </source>
</evidence>
<dbReference type="InterPro" id="IPR000182">
    <property type="entry name" value="GNAT_dom"/>
</dbReference>
<dbReference type="GO" id="GO:0008080">
    <property type="term" value="F:N-acetyltransferase activity"/>
    <property type="evidence" value="ECO:0007669"/>
    <property type="project" value="UniProtKB-ARBA"/>
</dbReference>
<dbReference type="PANTHER" id="PTHR10545">
    <property type="entry name" value="DIAMINE N-ACETYLTRANSFERASE"/>
    <property type="match status" value="1"/>
</dbReference>
<sequence length="159" mass="18316">MKELIKIREAQENDTGIILEFIKELAVYEKLLHEVTADESLLKKTLFDTEYAKVLIAEYDGEPAGMALYFHSYSTFLGKPGIYLEDLYVKEKFRGKGLGKGLLKKLAEICDENDFGRLEWSVLDWNKPSIDFYESLGADSQDEWIKYRVTGDTLKKLSE</sequence>
<keyword evidence="6" id="KW-1185">Reference proteome</keyword>
<dbReference type="PANTHER" id="PTHR10545:SF29">
    <property type="entry name" value="GH14572P-RELATED"/>
    <property type="match status" value="1"/>
</dbReference>
<comment type="similarity">
    <text evidence="1">Belongs to the acetyltransferase family.</text>
</comment>
<dbReference type="CDD" id="cd04301">
    <property type="entry name" value="NAT_SF"/>
    <property type="match status" value="1"/>
</dbReference>
<keyword evidence="2" id="KW-0808">Transferase</keyword>
<dbReference type="SUPFAM" id="SSF55729">
    <property type="entry name" value="Acyl-CoA N-acyltransferases (Nat)"/>
    <property type="match status" value="1"/>
</dbReference>
<feature type="domain" description="N-acetyltransferase" evidence="4">
    <location>
        <begin position="5"/>
        <end position="159"/>
    </location>
</feature>
<reference evidence="5 6" key="2">
    <citation type="journal article" date="2010" name="Stand. Genomic Sci.">
        <title>Complete genome sequence of Sebaldella termitidis type strain (NCTC 11300).</title>
        <authorList>
            <person name="Harmon-Smith M."/>
            <person name="Celia L."/>
            <person name="Chertkov O."/>
            <person name="Lapidus A."/>
            <person name="Copeland A."/>
            <person name="Glavina Del Rio T."/>
            <person name="Nolan M."/>
            <person name="Lucas S."/>
            <person name="Tice H."/>
            <person name="Cheng J.F."/>
            <person name="Han C."/>
            <person name="Detter J.C."/>
            <person name="Bruce D."/>
            <person name="Goodwin L."/>
            <person name="Pitluck S."/>
            <person name="Pati A."/>
            <person name="Liolios K."/>
            <person name="Ivanova N."/>
            <person name="Mavromatis K."/>
            <person name="Mikhailova N."/>
            <person name="Chen A."/>
            <person name="Palaniappan K."/>
            <person name="Land M."/>
            <person name="Hauser L."/>
            <person name="Chang Y.J."/>
            <person name="Jeffries C.D."/>
            <person name="Brettin T."/>
            <person name="Goker M."/>
            <person name="Beck B."/>
            <person name="Bristow J."/>
            <person name="Eisen J.A."/>
            <person name="Markowitz V."/>
            <person name="Hugenholtz P."/>
            <person name="Kyrpides N.C."/>
            <person name="Klenk H.P."/>
            <person name="Chen F."/>
        </authorList>
    </citation>
    <scope>NUCLEOTIDE SEQUENCE [LARGE SCALE GENOMIC DNA]</scope>
    <source>
        <strain evidence="6">ATCC 33386 / NCTC 11300</strain>
    </source>
</reference>
<evidence type="ECO:0000256" key="1">
    <source>
        <dbReference type="ARBA" id="ARBA00008694"/>
    </source>
</evidence>
<dbReference type="InterPro" id="IPR016181">
    <property type="entry name" value="Acyl_CoA_acyltransferase"/>
</dbReference>
<dbReference type="KEGG" id="str:Sterm_0709"/>
<dbReference type="Gene3D" id="3.40.630.30">
    <property type="match status" value="1"/>
</dbReference>
<dbReference type="STRING" id="526218.Sterm_0709"/>
<dbReference type="PROSITE" id="PS51186">
    <property type="entry name" value="GNAT"/>
    <property type="match status" value="1"/>
</dbReference>
<dbReference type="Proteomes" id="UP000000845">
    <property type="component" value="Chromosome"/>
</dbReference>
<organism evidence="5 6">
    <name type="scientific">Sebaldella termitidis (strain ATCC 33386 / NCTC 11300)</name>
    <dbReference type="NCBI Taxonomy" id="526218"/>
    <lineage>
        <taxon>Bacteria</taxon>
        <taxon>Fusobacteriati</taxon>
        <taxon>Fusobacteriota</taxon>
        <taxon>Fusobacteriia</taxon>
        <taxon>Fusobacteriales</taxon>
        <taxon>Leptotrichiaceae</taxon>
        <taxon>Sebaldella</taxon>
    </lineage>
</organism>
<dbReference type="AlphaFoldDB" id="D1AQ03"/>
<gene>
    <name evidence="5" type="ordered locus">Sterm_0709</name>
</gene>
<evidence type="ECO:0000313" key="5">
    <source>
        <dbReference type="EMBL" id="ACZ07581.1"/>
    </source>
</evidence>
<keyword evidence="3" id="KW-0012">Acyltransferase</keyword>
<evidence type="ECO:0000256" key="3">
    <source>
        <dbReference type="ARBA" id="ARBA00023315"/>
    </source>
</evidence>
<proteinExistence type="inferred from homology"/>
<dbReference type="HOGENOM" id="CLU_013985_41_3_0"/>
<dbReference type="EMBL" id="CP001739">
    <property type="protein sequence ID" value="ACZ07581.1"/>
    <property type="molecule type" value="Genomic_DNA"/>
</dbReference>
<dbReference type="Pfam" id="PF00583">
    <property type="entry name" value="Acetyltransf_1"/>
    <property type="match status" value="1"/>
</dbReference>
<evidence type="ECO:0000256" key="2">
    <source>
        <dbReference type="ARBA" id="ARBA00022679"/>
    </source>
</evidence>
<reference evidence="6" key="1">
    <citation type="submission" date="2009-09" db="EMBL/GenBank/DDBJ databases">
        <title>The complete chromosome of Sebaldella termitidis ATCC 33386.</title>
        <authorList>
            <consortium name="US DOE Joint Genome Institute (JGI-PGF)"/>
            <person name="Lucas S."/>
            <person name="Copeland A."/>
            <person name="Lapidus A."/>
            <person name="Glavina del Rio T."/>
            <person name="Dalin E."/>
            <person name="Tice H."/>
            <person name="Bruce D."/>
            <person name="Goodwin L."/>
            <person name="Pitluck S."/>
            <person name="Kyrpides N."/>
            <person name="Mavromatis K."/>
            <person name="Ivanova N."/>
            <person name="Mikhailova N."/>
            <person name="Sims D."/>
            <person name="Meincke L."/>
            <person name="Brettin T."/>
            <person name="Detter J.C."/>
            <person name="Han C."/>
            <person name="Larimer F."/>
            <person name="Land M."/>
            <person name="Hauser L."/>
            <person name="Markowitz V."/>
            <person name="Cheng J.F."/>
            <person name="Hugenholtz P."/>
            <person name="Woyke T."/>
            <person name="Wu D."/>
            <person name="Eisen J.A."/>
        </authorList>
    </citation>
    <scope>NUCLEOTIDE SEQUENCE [LARGE SCALE GENOMIC DNA]</scope>
    <source>
        <strain evidence="6">ATCC 33386 / NCTC 11300</strain>
    </source>
</reference>
<dbReference type="RefSeq" id="WP_012860177.1">
    <property type="nucleotide sequence ID" value="NC_013517.1"/>
</dbReference>
<name>D1AQ03_SEBTE</name>
<dbReference type="InterPro" id="IPR051016">
    <property type="entry name" value="Diverse_Substrate_AcTransf"/>
</dbReference>
<dbReference type="FunFam" id="3.40.630.30:FF:000064">
    <property type="entry name" value="GNAT family acetyltransferase"/>
    <property type="match status" value="1"/>
</dbReference>
<dbReference type="eggNOG" id="COG0454">
    <property type="taxonomic scope" value="Bacteria"/>
</dbReference>
<protein>
    <submittedName>
        <fullName evidence="5">GCN5-related N-acetyltransferase</fullName>
    </submittedName>
</protein>
<accession>D1AQ03</accession>